<evidence type="ECO:0000313" key="6">
    <source>
        <dbReference type="EMBL" id="KAF9673067.1"/>
    </source>
</evidence>
<dbReference type="EMBL" id="JADGMS010000011">
    <property type="protein sequence ID" value="KAF9673067.1"/>
    <property type="molecule type" value="Genomic_DNA"/>
</dbReference>
<dbReference type="GO" id="GO:0016020">
    <property type="term" value="C:membrane"/>
    <property type="evidence" value="ECO:0007669"/>
    <property type="project" value="InterPro"/>
</dbReference>
<evidence type="ECO:0000256" key="2">
    <source>
        <dbReference type="ARBA" id="ARBA00022989"/>
    </source>
</evidence>
<feature type="transmembrane region" description="Helical" evidence="5">
    <location>
        <begin position="237"/>
        <end position="256"/>
    </location>
</feature>
<evidence type="ECO:0000313" key="7">
    <source>
        <dbReference type="Proteomes" id="UP000657918"/>
    </source>
</evidence>
<feature type="compositionally biased region" description="Basic and acidic residues" evidence="4">
    <location>
        <begin position="323"/>
        <end position="342"/>
    </location>
</feature>
<evidence type="ECO:0000256" key="4">
    <source>
        <dbReference type="SAM" id="MobiDB-lite"/>
    </source>
</evidence>
<dbReference type="Proteomes" id="UP000657918">
    <property type="component" value="Chromosome 11"/>
</dbReference>
<protein>
    <recommendedName>
        <fullName evidence="8">WAT1-related protein</fullName>
    </recommendedName>
</protein>
<reference evidence="6 7" key="1">
    <citation type="submission" date="2020-10" db="EMBL/GenBank/DDBJ databases">
        <title>Plant Genome Project.</title>
        <authorList>
            <person name="Zhang R.-G."/>
        </authorList>
    </citation>
    <scope>NUCLEOTIDE SEQUENCE [LARGE SCALE GENOMIC DNA]</scope>
    <source>
        <strain evidence="6">FAFU-HL-1</strain>
        <tissue evidence="6">Leaf</tissue>
    </source>
</reference>
<feature type="transmembrane region" description="Helical" evidence="5">
    <location>
        <begin position="158"/>
        <end position="177"/>
    </location>
</feature>
<keyword evidence="2 5" id="KW-1133">Transmembrane helix</keyword>
<keyword evidence="7" id="KW-1185">Reference proteome</keyword>
<feature type="transmembrane region" description="Helical" evidence="5">
    <location>
        <begin position="53"/>
        <end position="72"/>
    </location>
</feature>
<gene>
    <name evidence="6" type="ORF">SADUNF_Sadunf11G0110300</name>
</gene>
<dbReference type="AlphaFoldDB" id="A0A835JKU5"/>
<accession>A0A835JKU5</accession>
<dbReference type="InterPro" id="IPR030184">
    <property type="entry name" value="WAT1-related"/>
</dbReference>
<organism evidence="6 7">
    <name type="scientific">Salix dunnii</name>
    <dbReference type="NCBI Taxonomy" id="1413687"/>
    <lineage>
        <taxon>Eukaryota</taxon>
        <taxon>Viridiplantae</taxon>
        <taxon>Streptophyta</taxon>
        <taxon>Embryophyta</taxon>
        <taxon>Tracheophyta</taxon>
        <taxon>Spermatophyta</taxon>
        <taxon>Magnoliopsida</taxon>
        <taxon>eudicotyledons</taxon>
        <taxon>Gunneridae</taxon>
        <taxon>Pentapetalae</taxon>
        <taxon>rosids</taxon>
        <taxon>fabids</taxon>
        <taxon>Malpighiales</taxon>
        <taxon>Salicaceae</taxon>
        <taxon>Saliceae</taxon>
        <taxon>Salix</taxon>
    </lineage>
</organism>
<sequence>MTLLAPFAFVIERKQRPPLSLSVIIKIFMLSSLVTTIHLNVYCADSAYISPKVASALSNVIPSLTFIMAVLLGMEKVKTESPGGWAKTLGTAVCVSGSLEVKNRPMINIYSTKGSTGEYRHAKDNWIRELHLFLPVMMRLADNSHLLYQAYKVYPARLSLNTLICFFASIQSSFLELCFARTPAIWKLDWNVQLLTIIYWSCDLSISLLPANLVCIGHKGPLSLLDYSQQLLLRRDFILAALGTGLIVLGLYRVLWCKRQDNSAAQKLDEGKDLADDKTLEIAINDYPIFGGILIDRGPYGFLWGRSKAEKQEILNSGSPADKSSDIEKDSKPDEGKGLADDKTLEIAINDYPLTNPDRGGRKNCAFHYRKKDTPSYQLSFEVMAKKLELKQFDS</sequence>
<evidence type="ECO:0000256" key="3">
    <source>
        <dbReference type="ARBA" id="ARBA00023136"/>
    </source>
</evidence>
<dbReference type="OrthoDB" id="1728340at2759"/>
<evidence type="ECO:0008006" key="8">
    <source>
        <dbReference type="Google" id="ProtNLM"/>
    </source>
</evidence>
<feature type="transmembrane region" description="Helical" evidence="5">
    <location>
        <begin position="197"/>
        <end position="216"/>
    </location>
</feature>
<keyword evidence="1 5" id="KW-0812">Transmembrane</keyword>
<dbReference type="GO" id="GO:0022857">
    <property type="term" value="F:transmembrane transporter activity"/>
    <property type="evidence" value="ECO:0007669"/>
    <property type="project" value="InterPro"/>
</dbReference>
<comment type="caution">
    <text evidence="6">The sequence shown here is derived from an EMBL/GenBank/DDBJ whole genome shotgun (WGS) entry which is preliminary data.</text>
</comment>
<feature type="region of interest" description="Disordered" evidence="4">
    <location>
        <begin position="314"/>
        <end position="342"/>
    </location>
</feature>
<name>A0A835JKU5_9ROSI</name>
<keyword evidence="3 5" id="KW-0472">Membrane</keyword>
<evidence type="ECO:0000256" key="5">
    <source>
        <dbReference type="SAM" id="Phobius"/>
    </source>
</evidence>
<proteinExistence type="predicted"/>
<dbReference type="PANTHER" id="PTHR31218">
    <property type="entry name" value="WAT1-RELATED PROTEIN"/>
    <property type="match status" value="1"/>
</dbReference>
<evidence type="ECO:0000256" key="1">
    <source>
        <dbReference type="ARBA" id="ARBA00022692"/>
    </source>
</evidence>
<feature type="transmembrane region" description="Helical" evidence="5">
    <location>
        <begin position="21"/>
        <end position="41"/>
    </location>
</feature>